<dbReference type="RefSeq" id="WP_167301068.1">
    <property type="nucleotide sequence ID" value="NZ_JAASQV010000004.1"/>
</dbReference>
<evidence type="ECO:0000313" key="1">
    <source>
        <dbReference type="EMBL" id="NIJ66756.1"/>
    </source>
</evidence>
<name>A0A7X5V2L4_9SPHN</name>
<comment type="caution">
    <text evidence="1">The sequence shown here is derived from an EMBL/GenBank/DDBJ whole genome shotgun (WGS) entry which is preliminary data.</text>
</comment>
<organism evidence="1 2">
    <name type="scientific">Sphingomonas leidyi</name>
    <dbReference type="NCBI Taxonomy" id="68569"/>
    <lineage>
        <taxon>Bacteria</taxon>
        <taxon>Pseudomonadati</taxon>
        <taxon>Pseudomonadota</taxon>
        <taxon>Alphaproteobacteria</taxon>
        <taxon>Sphingomonadales</taxon>
        <taxon>Sphingomonadaceae</taxon>
        <taxon>Sphingomonas</taxon>
    </lineage>
</organism>
<keyword evidence="2" id="KW-1185">Reference proteome</keyword>
<protein>
    <recommendedName>
        <fullName evidence="3">DUF1795 domain-containing protein</fullName>
    </recommendedName>
</protein>
<dbReference type="AlphaFoldDB" id="A0A7X5V2L4"/>
<accession>A0A7X5V2L4</accession>
<dbReference type="EMBL" id="JAASQV010000004">
    <property type="protein sequence ID" value="NIJ66756.1"/>
    <property type="molecule type" value="Genomic_DNA"/>
</dbReference>
<reference evidence="1 2" key="1">
    <citation type="submission" date="2020-03" db="EMBL/GenBank/DDBJ databases">
        <title>Genomic Encyclopedia of Type Strains, Phase IV (KMG-IV): sequencing the most valuable type-strain genomes for metagenomic binning, comparative biology and taxonomic classification.</title>
        <authorList>
            <person name="Goeker M."/>
        </authorList>
    </citation>
    <scope>NUCLEOTIDE SEQUENCE [LARGE SCALE GENOMIC DNA]</scope>
    <source>
        <strain evidence="1 2">DSM 4733</strain>
    </source>
</reference>
<evidence type="ECO:0000313" key="2">
    <source>
        <dbReference type="Proteomes" id="UP000564677"/>
    </source>
</evidence>
<gene>
    <name evidence="1" type="ORF">FHR20_003732</name>
</gene>
<evidence type="ECO:0008006" key="3">
    <source>
        <dbReference type="Google" id="ProtNLM"/>
    </source>
</evidence>
<dbReference type="Proteomes" id="UP000564677">
    <property type="component" value="Unassembled WGS sequence"/>
</dbReference>
<proteinExistence type="predicted"/>
<sequence>MELLAIVLGLFGASASAQGYDVAASGRLVDRDSCYSFQVPAGWKVVAGNPIPLLVSGPPGERPYSLQTLPRGFATLAIGRRSDEAKSIEELMELRRRANAFSSTRSVSHASVTGITRAVEARWTDNANEPGEQTIALFFVFREQPFAAYLSFYRSDRRRGQYPIALDRLLASVRPLAGSTGCAVPAGHRDARRSGGG</sequence>